<evidence type="ECO:0000256" key="3">
    <source>
        <dbReference type="ARBA" id="ARBA00022617"/>
    </source>
</evidence>
<reference evidence="11" key="1">
    <citation type="journal article" date="2023" name="Nat. Commun.">
        <title>Diploid and tetraploid genomes of Acorus and the evolution of monocots.</title>
        <authorList>
            <person name="Ma L."/>
            <person name="Liu K.W."/>
            <person name="Li Z."/>
            <person name="Hsiao Y.Y."/>
            <person name="Qi Y."/>
            <person name="Fu T."/>
            <person name="Tang G.D."/>
            <person name="Zhang D."/>
            <person name="Sun W.H."/>
            <person name="Liu D.K."/>
            <person name="Li Y."/>
            <person name="Chen G.Z."/>
            <person name="Liu X.D."/>
            <person name="Liao X.Y."/>
            <person name="Jiang Y.T."/>
            <person name="Yu X."/>
            <person name="Hao Y."/>
            <person name="Huang J."/>
            <person name="Zhao X.W."/>
            <person name="Ke S."/>
            <person name="Chen Y.Y."/>
            <person name="Wu W.L."/>
            <person name="Hsu J.L."/>
            <person name="Lin Y.F."/>
            <person name="Huang M.D."/>
            <person name="Li C.Y."/>
            <person name="Huang L."/>
            <person name="Wang Z.W."/>
            <person name="Zhao X."/>
            <person name="Zhong W.Y."/>
            <person name="Peng D.H."/>
            <person name="Ahmad S."/>
            <person name="Lan S."/>
            <person name="Zhang J.S."/>
            <person name="Tsai W.C."/>
            <person name="Van de Peer Y."/>
            <person name="Liu Z.J."/>
        </authorList>
    </citation>
    <scope>NUCLEOTIDE SEQUENCE</scope>
    <source>
        <strain evidence="11">CP</strain>
    </source>
</reference>
<dbReference type="PANTHER" id="PTHR24282">
    <property type="entry name" value="CYTOCHROME P450 FAMILY MEMBER"/>
    <property type="match status" value="1"/>
</dbReference>
<keyword evidence="3" id="KW-0349">Heme</keyword>
<keyword evidence="5" id="KW-0479">Metal-binding</keyword>
<dbReference type="GO" id="GO:0006629">
    <property type="term" value="P:lipid metabolic process"/>
    <property type="evidence" value="ECO:0007669"/>
    <property type="project" value="UniProtKB-ARBA"/>
</dbReference>
<keyword evidence="8" id="KW-0408">Iron</keyword>
<dbReference type="Pfam" id="PF00067">
    <property type="entry name" value="p450"/>
    <property type="match status" value="1"/>
</dbReference>
<comment type="subcellular location">
    <subcellularLocation>
        <location evidence="1">Membrane</location>
    </subcellularLocation>
</comment>
<keyword evidence="10" id="KW-0472">Membrane</keyword>
<name>A0AAV9C4D9_ACOCL</name>
<evidence type="ECO:0000256" key="8">
    <source>
        <dbReference type="ARBA" id="ARBA00023004"/>
    </source>
</evidence>
<dbReference type="Proteomes" id="UP001180020">
    <property type="component" value="Unassembled WGS sequence"/>
</dbReference>
<dbReference type="AlphaFoldDB" id="A0AAV9C4D9"/>
<sequence length="154" mass="18041">MAFVFMVSPTLVHKKLRRSGFTGPSPRFPLGNLLDMTKKEKIKRDPSEDRLDISHDIHSIVFPHFAQWRKLYGKVFIYWLGTEPFLYIADPEYLKVISSVVVTKNWGKPIVFRRDRQPMFGDGLVMVEGDRWVGNRHTITPLFSMTNLNCKRMR</sequence>
<gene>
    <name evidence="11" type="ORF">QJS10_CPB21g00451</name>
</gene>
<evidence type="ECO:0000313" key="12">
    <source>
        <dbReference type="Proteomes" id="UP001180020"/>
    </source>
</evidence>
<keyword evidence="9" id="KW-0503">Monooxygenase</keyword>
<evidence type="ECO:0000256" key="7">
    <source>
        <dbReference type="ARBA" id="ARBA00023002"/>
    </source>
</evidence>
<comment type="caution">
    <text evidence="11">The sequence shown here is derived from an EMBL/GenBank/DDBJ whole genome shotgun (WGS) entry which is preliminary data.</text>
</comment>
<dbReference type="GO" id="GO:0020037">
    <property type="term" value="F:heme binding"/>
    <property type="evidence" value="ECO:0007669"/>
    <property type="project" value="InterPro"/>
</dbReference>
<dbReference type="InterPro" id="IPR001128">
    <property type="entry name" value="Cyt_P450"/>
</dbReference>
<dbReference type="GO" id="GO:0016705">
    <property type="term" value="F:oxidoreductase activity, acting on paired donors, with incorporation or reduction of molecular oxygen"/>
    <property type="evidence" value="ECO:0007669"/>
    <property type="project" value="InterPro"/>
</dbReference>
<evidence type="ECO:0000256" key="6">
    <source>
        <dbReference type="ARBA" id="ARBA00022989"/>
    </source>
</evidence>
<reference evidence="11" key="2">
    <citation type="submission" date="2023-06" db="EMBL/GenBank/DDBJ databases">
        <authorList>
            <person name="Ma L."/>
            <person name="Liu K.-W."/>
            <person name="Li Z."/>
            <person name="Hsiao Y.-Y."/>
            <person name="Qi Y."/>
            <person name="Fu T."/>
            <person name="Tang G."/>
            <person name="Zhang D."/>
            <person name="Sun W.-H."/>
            <person name="Liu D.-K."/>
            <person name="Li Y."/>
            <person name="Chen G.-Z."/>
            <person name="Liu X.-D."/>
            <person name="Liao X.-Y."/>
            <person name="Jiang Y.-T."/>
            <person name="Yu X."/>
            <person name="Hao Y."/>
            <person name="Huang J."/>
            <person name="Zhao X.-W."/>
            <person name="Ke S."/>
            <person name="Chen Y.-Y."/>
            <person name="Wu W.-L."/>
            <person name="Hsu J.-L."/>
            <person name="Lin Y.-F."/>
            <person name="Huang M.-D."/>
            <person name="Li C.-Y."/>
            <person name="Huang L."/>
            <person name="Wang Z.-W."/>
            <person name="Zhao X."/>
            <person name="Zhong W.-Y."/>
            <person name="Peng D.-H."/>
            <person name="Ahmad S."/>
            <person name="Lan S."/>
            <person name="Zhang J.-S."/>
            <person name="Tsai W.-C."/>
            <person name="Van De Peer Y."/>
            <person name="Liu Z.-J."/>
        </authorList>
    </citation>
    <scope>NUCLEOTIDE SEQUENCE</scope>
    <source>
        <strain evidence="11">CP</strain>
        <tissue evidence="11">Leaves</tissue>
    </source>
</reference>
<keyword evidence="4" id="KW-0812">Transmembrane</keyword>
<dbReference type="GO" id="GO:0004497">
    <property type="term" value="F:monooxygenase activity"/>
    <property type="evidence" value="ECO:0007669"/>
    <property type="project" value="UniProtKB-KW"/>
</dbReference>
<dbReference type="EMBL" id="JAUJYO010000021">
    <property type="protein sequence ID" value="KAK1283565.1"/>
    <property type="molecule type" value="Genomic_DNA"/>
</dbReference>
<dbReference type="InterPro" id="IPR036396">
    <property type="entry name" value="Cyt_P450_sf"/>
</dbReference>
<evidence type="ECO:0000256" key="4">
    <source>
        <dbReference type="ARBA" id="ARBA00022692"/>
    </source>
</evidence>
<keyword evidence="12" id="KW-1185">Reference proteome</keyword>
<evidence type="ECO:0000313" key="11">
    <source>
        <dbReference type="EMBL" id="KAK1283565.1"/>
    </source>
</evidence>
<proteinExistence type="inferred from homology"/>
<protein>
    <recommendedName>
        <fullName evidence="13">Cytochrome P450</fullName>
    </recommendedName>
</protein>
<dbReference type="InterPro" id="IPR050665">
    <property type="entry name" value="Cytochrome_P450_Monooxygen"/>
</dbReference>
<evidence type="ECO:0000256" key="1">
    <source>
        <dbReference type="ARBA" id="ARBA00004370"/>
    </source>
</evidence>
<evidence type="ECO:0000256" key="2">
    <source>
        <dbReference type="ARBA" id="ARBA00010617"/>
    </source>
</evidence>
<accession>A0AAV9C4D9</accession>
<dbReference type="PANTHER" id="PTHR24282:SF15">
    <property type="entry name" value="CYTOCHROME P450, FAMILY 715, SUBFAMILY A, POLYPEPTIDE 1"/>
    <property type="match status" value="1"/>
</dbReference>
<comment type="similarity">
    <text evidence="2">Belongs to the cytochrome P450 family.</text>
</comment>
<evidence type="ECO:0000256" key="5">
    <source>
        <dbReference type="ARBA" id="ARBA00022723"/>
    </source>
</evidence>
<evidence type="ECO:0000256" key="10">
    <source>
        <dbReference type="ARBA" id="ARBA00023136"/>
    </source>
</evidence>
<dbReference type="GO" id="GO:0016020">
    <property type="term" value="C:membrane"/>
    <property type="evidence" value="ECO:0007669"/>
    <property type="project" value="UniProtKB-SubCell"/>
</dbReference>
<dbReference type="Gene3D" id="1.10.630.10">
    <property type="entry name" value="Cytochrome P450"/>
    <property type="match status" value="1"/>
</dbReference>
<keyword evidence="6" id="KW-1133">Transmembrane helix</keyword>
<evidence type="ECO:0000256" key="9">
    <source>
        <dbReference type="ARBA" id="ARBA00023033"/>
    </source>
</evidence>
<evidence type="ECO:0008006" key="13">
    <source>
        <dbReference type="Google" id="ProtNLM"/>
    </source>
</evidence>
<dbReference type="SUPFAM" id="SSF48264">
    <property type="entry name" value="Cytochrome P450"/>
    <property type="match status" value="1"/>
</dbReference>
<organism evidence="11 12">
    <name type="scientific">Acorus calamus</name>
    <name type="common">Sweet flag</name>
    <dbReference type="NCBI Taxonomy" id="4465"/>
    <lineage>
        <taxon>Eukaryota</taxon>
        <taxon>Viridiplantae</taxon>
        <taxon>Streptophyta</taxon>
        <taxon>Embryophyta</taxon>
        <taxon>Tracheophyta</taxon>
        <taxon>Spermatophyta</taxon>
        <taxon>Magnoliopsida</taxon>
        <taxon>Liliopsida</taxon>
        <taxon>Acoraceae</taxon>
        <taxon>Acorus</taxon>
    </lineage>
</organism>
<keyword evidence="7" id="KW-0560">Oxidoreductase</keyword>
<dbReference type="GO" id="GO:0005506">
    <property type="term" value="F:iron ion binding"/>
    <property type="evidence" value="ECO:0007669"/>
    <property type="project" value="InterPro"/>
</dbReference>